<dbReference type="PANTHER" id="PTHR48090:SF3">
    <property type="entry name" value="UNDECAPRENYL-PHOSPHATE 4-DEOXY-4-FORMAMIDO-L-ARABINOSE TRANSFERASE"/>
    <property type="match status" value="1"/>
</dbReference>
<feature type="transmembrane region" description="Helical" evidence="8">
    <location>
        <begin position="283"/>
        <end position="301"/>
    </location>
</feature>
<feature type="transmembrane region" description="Helical" evidence="8">
    <location>
        <begin position="313"/>
        <end position="330"/>
    </location>
</feature>
<dbReference type="InterPro" id="IPR050256">
    <property type="entry name" value="Glycosyltransferase_2"/>
</dbReference>
<accession>A0ABZ2LUE8</accession>
<dbReference type="InterPro" id="IPR001173">
    <property type="entry name" value="Glyco_trans_2-like"/>
</dbReference>
<evidence type="ECO:0000256" key="6">
    <source>
        <dbReference type="ARBA" id="ARBA00022989"/>
    </source>
</evidence>
<dbReference type="EMBL" id="CP089984">
    <property type="protein sequence ID" value="WXB14372.1"/>
    <property type="molecule type" value="Genomic_DNA"/>
</dbReference>
<dbReference type="RefSeq" id="WP_394823992.1">
    <property type="nucleotide sequence ID" value="NZ_CP089984.1"/>
</dbReference>
<evidence type="ECO:0000256" key="1">
    <source>
        <dbReference type="ARBA" id="ARBA00022475"/>
    </source>
</evidence>
<sequence length="352" mass="39174">MIQQKSVDGGLTIVIPTYNMATFLPGLWQSLARSGITEIADEVLFVNDGSTDDTKDALARLAGSADPPTDKVKVLNLPSNVGRFRARLAGARSAKSPRILFLDTRLDLPNDLGSSVARVAREYPAVVGTVDIDVSRNVYCLYWDRSHRFIFRRHYAAAVRPITLRPDNFDQYLKGTTVFLCSKQHFLDVCERLDSQIVLNDDTLLMRSMVDSTPIVISPDVRVGWVPRETTWAFLARLWERGPSFVEYHVFDRRSKFFYVVMLALVALVLLALLLAVRPIVGLEIIFGCVLAVALSTSLFAKSPAEFVKLLPLHVAVVFVFGTGVLRGLAVNSVRAIRGTLPHSKSDEELRK</sequence>
<keyword evidence="5" id="KW-0448">Lipopolysaccharide biosynthesis</keyword>
<keyword evidence="1" id="KW-1003">Cell membrane</keyword>
<keyword evidence="6 8" id="KW-1133">Transmembrane helix</keyword>
<evidence type="ECO:0000259" key="9">
    <source>
        <dbReference type="Pfam" id="PF00535"/>
    </source>
</evidence>
<proteinExistence type="predicted"/>
<dbReference type="InterPro" id="IPR029044">
    <property type="entry name" value="Nucleotide-diphossugar_trans"/>
</dbReference>
<evidence type="ECO:0000256" key="2">
    <source>
        <dbReference type="ARBA" id="ARBA00022676"/>
    </source>
</evidence>
<evidence type="ECO:0000313" key="10">
    <source>
        <dbReference type="EMBL" id="WXB14372.1"/>
    </source>
</evidence>
<dbReference type="Pfam" id="PF00535">
    <property type="entry name" value="Glycos_transf_2"/>
    <property type="match status" value="1"/>
</dbReference>
<keyword evidence="4 8" id="KW-0812">Transmembrane</keyword>
<evidence type="ECO:0000256" key="8">
    <source>
        <dbReference type="SAM" id="Phobius"/>
    </source>
</evidence>
<evidence type="ECO:0000256" key="4">
    <source>
        <dbReference type="ARBA" id="ARBA00022692"/>
    </source>
</evidence>
<name>A0ABZ2LUE8_9BACT</name>
<protein>
    <submittedName>
        <fullName evidence="10">Glycosyltransferase</fullName>
    </submittedName>
</protein>
<evidence type="ECO:0000256" key="5">
    <source>
        <dbReference type="ARBA" id="ARBA00022985"/>
    </source>
</evidence>
<feature type="transmembrane region" description="Helical" evidence="8">
    <location>
        <begin position="257"/>
        <end position="276"/>
    </location>
</feature>
<dbReference type="Proteomes" id="UP001370348">
    <property type="component" value="Chromosome"/>
</dbReference>
<keyword evidence="7 8" id="KW-0472">Membrane</keyword>
<evidence type="ECO:0000313" key="11">
    <source>
        <dbReference type="Proteomes" id="UP001370348"/>
    </source>
</evidence>
<organism evidence="10 11">
    <name type="scientific">Pendulispora albinea</name>
    <dbReference type="NCBI Taxonomy" id="2741071"/>
    <lineage>
        <taxon>Bacteria</taxon>
        <taxon>Pseudomonadati</taxon>
        <taxon>Myxococcota</taxon>
        <taxon>Myxococcia</taxon>
        <taxon>Myxococcales</taxon>
        <taxon>Sorangiineae</taxon>
        <taxon>Pendulisporaceae</taxon>
        <taxon>Pendulispora</taxon>
    </lineage>
</organism>
<dbReference type="Gene3D" id="3.90.550.10">
    <property type="entry name" value="Spore Coat Polysaccharide Biosynthesis Protein SpsA, Chain A"/>
    <property type="match status" value="1"/>
</dbReference>
<evidence type="ECO:0000256" key="7">
    <source>
        <dbReference type="ARBA" id="ARBA00023136"/>
    </source>
</evidence>
<feature type="domain" description="Glycosyltransferase 2-like" evidence="9">
    <location>
        <begin position="12"/>
        <end position="130"/>
    </location>
</feature>
<gene>
    <name evidence="10" type="ORF">LZC94_41920</name>
</gene>
<keyword evidence="3" id="KW-0808">Transferase</keyword>
<keyword evidence="11" id="KW-1185">Reference proteome</keyword>
<dbReference type="CDD" id="cd00761">
    <property type="entry name" value="Glyco_tranf_GTA_type"/>
    <property type="match status" value="1"/>
</dbReference>
<keyword evidence="2" id="KW-0328">Glycosyltransferase</keyword>
<dbReference type="SUPFAM" id="SSF53448">
    <property type="entry name" value="Nucleotide-diphospho-sugar transferases"/>
    <property type="match status" value="1"/>
</dbReference>
<reference evidence="10 11" key="1">
    <citation type="submission" date="2021-12" db="EMBL/GenBank/DDBJ databases">
        <title>Discovery of the Pendulisporaceae a myxobacterial family with distinct sporulation behavior and unique specialized metabolism.</title>
        <authorList>
            <person name="Garcia R."/>
            <person name="Popoff A."/>
            <person name="Bader C.D."/>
            <person name="Loehr J."/>
            <person name="Walesch S."/>
            <person name="Walt C."/>
            <person name="Boldt J."/>
            <person name="Bunk B."/>
            <person name="Haeckl F.J.F.P.J."/>
            <person name="Gunesch A.P."/>
            <person name="Birkelbach J."/>
            <person name="Nuebel U."/>
            <person name="Pietschmann T."/>
            <person name="Bach T."/>
            <person name="Mueller R."/>
        </authorList>
    </citation>
    <scope>NUCLEOTIDE SEQUENCE [LARGE SCALE GENOMIC DNA]</scope>
    <source>
        <strain evidence="10 11">MSr11954</strain>
    </source>
</reference>
<evidence type="ECO:0000256" key="3">
    <source>
        <dbReference type="ARBA" id="ARBA00022679"/>
    </source>
</evidence>
<dbReference type="PANTHER" id="PTHR48090">
    <property type="entry name" value="UNDECAPRENYL-PHOSPHATE 4-DEOXY-4-FORMAMIDO-L-ARABINOSE TRANSFERASE-RELATED"/>
    <property type="match status" value="1"/>
</dbReference>